<feature type="transmembrane region" description="Helical" evidence="2">
    <location>
        <begin position="49"/>
        <end position="72"/>
    </location>
</feature>
<dbReference type="InterPro" id="IPR036259">
    <property type="entry name" value="MFS_trans_sf"/>
</dbReference>
<evidence type="ECO:0000256" key="2">
    <source>
        <dbReference type="SAM" id="Phobius"/>
    </source>
</evidence>
<dbReference type="Proteomes" id="UP000317894">
    <property type="component" value="Unassembled WGS sequence"/>
</dbReference>
<dbReference type="PANTHER" id="PTHR11328:SF24">
    <property type="entry name" value="MAJOR FACILITATOR SUPERFAMILY (MFS) PROFILE DOMAIN-CONTAINING PROTEIN"/>
    <property type="match status" value="1"/>
</dbReference>
<dbReference type="PANTHER" id="PTHR11328">
    <property type="entry name" value="MAJOR FACILITATOR SUPERFAMILY DOMAIN-CONTAINING PROTEIN"/>
    <property type="match status" value="1"/>
</dbReference>
<name>A0A552UG18_9SPHN</name>
<feature type="transmembrane region" description="Helical" evidence="2">
    <location>
        <begin position="183"/>
        <end position="204"/>
    </location>
</feature>
<evidence type="ECO:0000313" key="3">
    <source>
        <dbReference type="EMBL" id="TRW17129.1"/>
    </source>
</evidence>
<dbReference type="AlphaFoldDB" id="A0A552UG18"/>
<feature type="transmembrane region" description="Helical" evidence="2">
    <location>
        <begin position="78"/>
        <end position="99"/>
    </location>
</feature>
<feature type="transmembrane region" description="Helical" evidence="2">
    <location>
        <begin position="148"/>
        <end position="171"/>
    </location>
</feature>
<gene>
    <name evidence="3" type="ORF">FMM06_02705</name>
</gene>
<feature type="transmembrane region" description="Helical" evidence="2">
    <location>
        <begin position="216"/>
        <end position="237"/>
    </location>
</feature>
<dbReference type="EMBL" id="VJWA01000001">
    <property type="protein sequence ID" value="TRW17129.1"/>
    <property type="molecule type" value="Genomic_DNA"/>
</dbReference>
<accession>A0A552UG18</accession>
<dbReference type="InterPro" id="IPR039672">
    <property type="entry name" value="MFS_2"/>
</dbReference>
<keyword evidence="2" id="KW-0812">Transmembrane</keyword>
<organism evidence="3 4">
    <name type="scientific">Glacieibacterium frigidum</name>
    <dbReference type="NCBI Taxonomy" id="2593303"/>
    <lineage>
        <taxon>Bacteria</taxon>
        <taxon>Pseudomonadati</taxon>
        <taxon>Pseudomonadota</taxon>
        <taxon>Alphaproteobacteria</taxon>
        <taxon>Sphingomonadales</taxon>
        <taxon>Sphingosinicellaceae</taxon>
        <taxon>Glacieibacterium</taxon>
    </lineage>
</organism>
<dbReference type="GO" id="GO:0015293">
    <property type="term" value="F:symporter activity"/>
    <property type="evidence" value="ECO:0007669"/>
    <property type="project" value="InterPro"/>
</dbReference>
<sequence>MTCRQVPFDFARTLAVPPHDATLAPRAARRHAAPVVPGEDRLKLSRATLAAFAAPCLPLSAVGLPAIVYLPPYYSRDLGLSLSAVGIIFLVVRLIDIPLDPLIGHLIDRTRTRFGRFRPWLGAGAVLLVLGALLVFMASPGITPLQALGGLFVLYVGYSLFMVAHTAWGGVLTTDYHERSRIFGWWMTFTQLGLLSVLILPPLLARVLPGEGNAPGIHAMGWLLIAGAPLTAAWIFWKVSERPLLADHAPRLRDLLSVFANPLMRRILIVDLLSSLAPGLTGALFLFFFESVGGYPQAEASLLLLFYFLAGMLSVPLWTRLARATSKHHAMIVALLGFVATQGVIVLVPPGNFWLAALSMTLAGAPYAAPGFLLRAILADVSDAETLRSGQEKTGLFYSALVAVSKLGYAIPVGLSYPILAAIEFDAKLGTANSVQALNWLTFLFIVPPILLAIYAAWVVRGWPIDAAAQAANAAALKS</sequence>
<keyword evidence="4" id="KW-1185">Reference proteome</keyword>
<evidence type="ECO:0000313" key="4">
    <source>
        <dbReference type="Proteomes" id="UP000317894"/>
    </source>
</evidence>
<comment type="caution">
    <text evidence="3">The sequence shown here is derived from an EMBL/GenBank/DDBJ whole genome shotgun (WGS) entry which is preliminary data.</text>
</comment>
<feature type="transmembrane region" description="Helical" evidence="2">
    <location>
        <begin position="440"/>
        <end position="460"/>
    </location>
</feature>
<proteinExistence type="inferred from homology"/>
<reference evidence="3 4" key="1">
    <citation type="submission" date="2019-07" db="EMBL/GenBank/DDBJ databases">
        <title>Novel species isolated from glacier.</title>
        <authorList>
            <person name="Liu Q."/>
            <person name="Xin Y.-H."/>
        </authorList>
    </citation>
    <scope>NUCLEOTIDE SEQUENCE [LARGE SCALE GENOMIC DNA]</scope>
    <source>
        <strain evidence="3 4">LB1R16</strain>
    </source>
</reference>
<feature type="transmembrane region" description="Helical" evidence="2">
    <location>
        <begin position="120"/>
        <end position="142"/>
    </location>
</feature>
<protein>
    <submittedName>
        <fullName evidence="3">MFS transporter</fullName>
    </submittedName>
</protein>
<dbReference type="OrthoDB" id="9764596at2"/>
<feature type="transmembrane region" description="Helical" evidence="2">
    <location>
        <begin position="395"/>
        <end position="420"/>
    </location>
</feature>
<feature type="transmembrane region" description="Helical" evidence="2">
    <location>
        <begin position="300"/>
        <end position="318"/>
    </location>
</feature>
<evidence type="ECO:0000256" key="1">
    <source>
        <dbReference type="ARBA" id="ARBA00009617"/>
    </source>
</evidence>
<keyword evidence="2" id="KW-1133">Transmembrane helix</keyword>
<dbReference type="Gene3D" id="1.20.1250.20">
    <property type="entry name" value="MFS general substrate transporter like domains"/>
    <property type="match status" value="2"/>
</dbReference>
<dbReference type="SUPFAM" id="SSF103473">
    <property type="entry name" value="MFS general substrate transporter"/>
    <property type="match status" value="1"/>
</dbReference>
<feature type="transmembrane region" description="Helical" evidence="2">
    <location>
        <begin position="267"/>
        <end position="288"/>
    </location>
</feature>
<keyword evidence="2" id="KW-0472">Membrane</keyword>
<comment type="similarity">
    <text evidence="1">Belongs to the sodium:galactoside symporter (TC 2.A.2) family.</text>
</comment>
<dbReference type="GO" id="GO:0008643">
    <property type="term" value="P:carbohydrate transport"/>
    <property type="evidence" value="ECO:0007669"/>
    <property type="project" value="InterPro"/>
</dbReference>
<feature type="transmembrane region" description="Helical" evidence="2">
    <location>
        <begin position="330"/>
        <end position="348"/>
    </location>
</feature>
<dbReference type="Pfam" id="PF13347">
    <property type="entry name" value="MFS_2"/>
    <property type="match status" value="1"/>
</dbReference>
<feature type="transmembrane region" description="Helical" evidence="2">
    <location>
        <begin position="354"/>
        <end position="374"/>
    </location>
</feature>
<dbReference type="GO" id="GO:0005886">
    <property type="term" value="C:plasma membrane"/>
    <property type="evidence" value="ECO:0007669"/>
    <property type="project" value="TreeGrafter"/>
</dbReference>